<evidence type="ECO:0000313" key="12">
    <source>
        <dbReference type="Proteomes" id="UP000681787"/>
    </source>
</evidence>
<keyword evidence="9" id="KW-0479">Metal-binding</keyword>
<feature type="non-terminal residue" evidence="11">
    <location>
        <position position="639"/>
    </location>
</feature>
<comment type="cofactor">
    <cofactor evidence="9">
        <name>Mg(2+)</name>
        <dbReference type="ChEBI" id="CHEBI:18420"/>
    </cofactor>
    <text evidence="9">Binds 2 Mg(2+) per subunit.</text>
</comment>
<evidence type="ECO:0000256" key="9">
    <source>
        <dbReference type="PIRSR" id="PIRSR605093-1"/>
    </source>
</evidence>
<evidence type="ECO:0000256" key="6">
    <source>
        <dbReference type="ARBA" id="ARBA00022953"/>
    </source>
</evidence>
<keyword evidence="5" id="KW-0547">Nucleotide-binding</keyword>
<evidence type="ECO:0000256" key="2">
    <source>
        <dbReference type="ARBA" id="ARBA00022484"/>
    </source>
</evidence>
<dbReference type="GeneID" id="80398381"/>
<evidence type="ECO:0000313" key="11">
    <source>
        <dbReference type="EMBL" id="DAD52279.1"/>
    </source>
</evidence>
<reference evidence="11" key="1">
    <citation type="submission" date="2020-09" db="EMBL/GenBank/DDBJ databases">
        <title>Leviviricetes taxonomy.</title>
        <authorList>
            <person name="Stockdale S.R."/>
            <person name="Callanan J."/>
            <person name="Adriaenssens E.M."/>
            <person name="Kuhn J.H."/>
            <person name="Rumnieks J."/>
            <person name="Shkoporov A."/>
            <person name="Draper L.A."/>
            <person name="Ross P."/>
            <person name="Hill C."/>
        </authorList>
    </citation>
    <scope>NUCLEOTIDE SEQUENCE</scope>
</reference>
<evidence type="ECO:0000256" key="3">
    <source>
        <dbReference type="ARBA" id="ARBA00022679"/>
    </source>
</evidence>
<protein>
    <recommendedName>
        <fullName evidence="1">RNA-directed RNA polymerase</fullName>
        <ecNumber evidence="1">2.7.7.48</ecNumber>
    </recommendedName>
    <alternativeName>
        <fullName evidence="7">RNA replicase beta chain</fullName>
    </alternativeName>
</protein>
<keyword evidence="2 11" id="KW-0696">RNA-directed RNA polymerase</keyword>
<dbReference type="Pfam" id="PF03431">
    <property type="entry name" value="RNA_replicase_B"/>
    <property type="match status" value="1"/>
</dbReference>
<evidence type="ECO:0000259" key="10">
    <source>
        <dbReference type="PROSITE" id="PS50522"/>
    </source>
</evidence>
<dbReference type="GO" id="GO:0000166">
    <property type="term" value="F:nucleotide binding"/>
    <property type="evidence" value="ECO:0007669"/>
    <property type="project" value="UniProtKB-KW"/>
</dbReference>
<dbReference type="KEGG" id="vg:80398381"/>
<feature type="binding site" evidence="9">
    <location>
        <position position="375"/>
    </location>
    <ligand>
        <name>Mg(2+)</name>
        <dbReference type="ChEBI" id="CHEBI:18420"/>
        <label>2</label>
    </ligand>
</feature>
<keyword evidence="12" id="KW-1185">Reference proteome</keyword>
<feature type="binding site" evidence="9">
    <location>
        <position position="376"/>
    </location>
    <ligand>
        <name>Mg(2+)</name>
        <dbReference type="ChEBI" id="CHEBI:18420"/>
        <label>2</label>
    </ligand>
</feature>
<dbReference type="InterPro" id="IPR005093">
    <property type="entry name" value="RNArep_beta"/>
</dbReference>
<dbReference type="InterPro" id="IPR007096">
    <property type="entry name" value="RNA-dir_Rpol_cat_phage"/>
</dbReference>
<gene>
    <name evidence="11" type="primary">SRR6960799_17_3</name>
</gene>
<keyword evidence="3" id="KW-0808">Transferase</keyword>
<dbReference type="RefSeq" id="YP_010769383.1">
    <property type="nucleotide sequence ID" value="NC_073957.1"/>
</dbReference>
<evidence type="ECO:0000256" key="7">
    <source>
        <dbReference type="ARBA" id="ARBA00030248"/>
    </source>
</evidence>
<dbReference type="EMBL" id="BK014056">
    <property type="protein sequence ID" value="DAD52279.1"/>
    <property type="molecule type" value="Genomic_RNA"/>
</dbReference>
<dbReference type="GO" id="GO:0046872">
    <property type="term" value="F:metal ion binding"/>
    <property type="evidence" value="ECO:0007669"/>
    <property type="project" value="UniProtKB-KW"/>
</dbReference>
<dbReference type="PROSITE" id="PS50522">
    <property type="entry name" value="RDRP_PHAGE"/>
    <property type="match status" value="1"/>
</dbReference>
<evidence type="ECO:0000256" key="1">
    <source>
        <dbReference type="ARBA" id="ARBA00012494"/>
    </source>
</evidence>
<dbReference type="GO" id="GO:0003968">
    <property type="term" value="F:RNA-directed RNA polymerase activity"/>
    <property type="evidence" value="ECO:0007669"/>
    <property type="project" value="UniProtKB-KW"/>
</dbReference>
<evidence type="ECO:0000256" key="5">
    <source>
        <dbReference type="ARBA" id="ARBA00022741"/>
    </source>
</evidence>
<dbReference type="EC" id="2.7.7.48" evidence="1"/>
<dbReference type="SUPFAM" id="SSF56672">
    <property type="entry name" value="DNA/RNA polymerases"/>
    <property type="match status" value="1"/>
</dbReference>
<feature type="binding site" evidence="9">
    <location>
        <position position="289"/>
    </location>
    <ligand>
        <name>Mg(2+)</name>
        <dbReference type="ChEBI" id="CHEBI:18420"/>
        <label>2</label>
    </ligand>
</feature>
<accession>A0A8S5L4J4</accession>
<keyword evidence="6" id="KW-0693">Viral RNA replication</keyword>
<keyword evidence="9" id="KW-0460">Magnesium</keyword>
<dbReference type="Proteomes" id="UP000681787">
    <property type="component" value="Segment"/>
</dbReference>
<proteinExistence type="predicted"/>
<name>A0A8S5L4J4_9VIRU</name>
<evidence type="ECO:0000256" key="8">
    <source>
        <dbReference type="ARBA" id="ARBA00048744"/>
    </source>
</evidence>
<evidence type="ECO:0000256" key="4">
    <source>
        <dbReference type="ARBA" id="ARBA00022695"/>
    </source>
</evidence>
<dbReference type="GO" id="GO:0039694">
    <property type="term" value="P:viral RNA genome replication"/>
    <property type="evidence" value="ECO:0007669"/>
    <property type="project" value="InterPro"/>
</dbReference>
<keyword evidence="4" id="KW-0548">Nucleotidyltransferase</keyword>
<dbReference type="InterPro" id="IPR043502">
    <property type="entry name" value="DNA/RNA_pol_sf"/>
</dbReference>
<organism evidence="11 12">
    <name type="scientific">ssRNA phage SRR6960799_17</name>
    <dbReference type="NCBI Taxonomy" id="2786573"/>
    <lineage>
        <taxon>Viruses</taxon>
        <taxon>Riboviria</taxon>
        <taxon>Orthornavirae</taxon>
        <taxon>Lenarviricota</taxon>
        <taxon>Leviviricetes</taxon>
        <taxon>Norzivirales</taxon>
        <taxon>Fiersviridae</taxon>
        <taxon>Hihdivirus</taxon>
        <taxon>Hihdivirus caenenecus</taxon>
    </lineage>
</organism>
<comment type="catalytic activity">
    <reaction evidence="8">
        <text>RNA(n) + a ribonucleoside 5'-triphosphate = RNA(n+1) + diphosphate</text>
        <dbReference type="Rhea" id="RHEA:21248"/>
        <dbReference type="Rhea" id="RHEA-COMP:14527"/>
        <dbReference type="Rhea" id="RHEA-COMP:17342"/>
        <dbReference type="ChEBI" id="CHEBI:33019"/>
        <dbReference type="ChEBI" id="CHEBI:61557"/>
        <dbReference type="ChEBI" id="CHEBI:140395"/>
        <dbReference type="EC" id="2.7.7.48"/>
    </reaction>
</comment>
<feature type="domain" description="RdRp catalytic" evidence="10">
    <location>
        <begin position="274"/>
        <end position="407"/>
    </location>
</feature>
<sequence>MSQCDKDELARQWLKEKTVDETILFAKKLADIFLKRVGDEGAALDQAINAGDWLSVLDYSPDAVRLTAEPFYALAQAQACFSKLECLPTGIDKRAAAYKKFLDGEYRCGIFNRIFEKRSAGLYKFSARTEAILHASARKIERYLGPCPEIQDVPIRYTVGGATTTIKKKDADLRNLIAGSFHMSKDTAADGSRLAELLASLPHLLSNFEDAEGVASLQVASGVLNFVRKNAKAYRGVTNEPDLTKLIQTAYGDVIRDRIKRVGIDLTDDGRQKELARIGSITGGIATLDLSNASGLISTGLVLDQFPEPWLDIFFWARTREIYIPFNGETRVLQAYAGMGNGITFPLESVLFHCLAESCCEYEGIRFPITSVYGDDIIVSVEAAECVMEVFEEIGLKINFDKSFWSGPFRESCGSDWLSGYDVRPIFVRDVLTYELLYSLYNQFASKGDEEVCQFILSNIPEELQLWGPPGRGDGHLHTDDWRNFAKFAGDSSGMSHWSYQSINLEPKVRFVVTAHDHLVPLVFAHASDKKKMLEKSVTAFLRQTGRTWTMPSTFYHWHRTLQKCGVPPGAWTSGLVAELRDFALEFEALSAELPQQTERHRKRRGWKLRYQGVSKPDTGLAVFGTPLPGSRSTRITTS</sequence>